<accession>A0A8J2MAX6</accession>
<evidence type="ECO:0000313" key="12">
    <source>
        <dbReference type="EMBL" id="CAG9538176.1"/>
    </source>
</evidence>
<gene>
    <name evidence="12" type="ORF">CJOHNSTONI_LOCUS7909</name>
</gene>
<dbReference type="OrthoDB" id="205662at2759"/>
<dbReference type="InterPro" id="IPR021133">
    <property type="entry name" value="HEAT_type_2"/>
</dbReference>
<evidence type="ECO:0000256" key="8">
    <source>
        <dbReference type="ARBA" id="ARBA00025722"/>
    </source>
</evidence>
<dbReference type="InterPro" id="IPR016024">
    <property type="entry name" value="ARM-type_fold"/>
</dbReference>
<evidence type="ECO:0000313" key="13">
    <source>
        <dbReference type="Proteomes" id="UP000746747"/>
    </source>
</evidence>
<evidence type="ECO:0000256" key="4">
    <source>
        <dbReference type="ARBA" id="ARBA00022737"/>
    </source>
</evidence>
<dbReference type="FunFam" id="1.25.10.10:FF:000019">
    <property type="entry name" value="Cytoskeleton-associated protein 5"/>
    <property type="match status" value="2"/>
</dbReference>
<evidence type="ECO:0000256" key="1">
    <source>
        <dbReference type="ARBA" id="ARBA00004300"/>
    </source>
</evidence>
<feature type="repeat" description="HEAT" evidence="9">
    <location>
        <begin position="178"/>
        <end position="216"/>
    </location>
</feature>
<dbReference type="GO" id="GO:0005813">
    <property type="term" value="C:centrosome"/>
    <property type="evidence" value="ECO:0007669"/>
    <property type="project" value="UniProtKB-SubCell"/>
</dbReference>
<evidence type="ECO:0000256" key="7">
    <source>
        <dbReference type="ARBA" id="ARBA00023306"/>
    </source>
</evidence>
<dbReference type="SMART" id="SM01349">
    <property type="entry name" value="TOG"/>
    <property type="match status" value="3"/>
</dbReference>
<feature type="repeat" description="HEAT" evidence="9">
    <location>
        <begin position="458"/>
        <end position="492"/>
    </location>
</feature>
<dbReference type="EMBL" id="CAKAEH010001631">
    <property type="protein sequence ID" value="CAG9538176.1"/>
    <property type="molecule type" value="Genomic_DNA"/>
</dbReference>
<name>A0A8J2MAX6_9BILA</name>
<feature type="region of interest" description="Disordered" evidence="10">
    <location>
        <begin position="537"/>
        <end position="601"/>
    </location>
</feature>
<dbReference type="InterPro" id="IPR034085">
    <property type="entry name" value="TOG"/>
</dbReference>
<comment type="similarity">
    <text evidence="8">Belongs to the TOG/XMAP215 family.</text>
</comment>
<evidence type="ECO:0000256" key="6">
    <source>
        <dbReference type="ARBA" id="ARBA00023212"/>
    </source>
</evidence>
<dbReference type="GO" id="GO:0005874">
    <property type="term" value="C:microtubule"/>
    <property type="evidence" value="ECO:0007669"/>
    <property type="project" value="UniProtKB-ARBA"/>
</dbReference>
<feature type="compositionally biased region" description="Polar residues" evidence="10">
    <location>
        <begin position="886"/>
        <end position="895"/>
    </location>
</feature>
<feature type="compositionally biased region" description="Basic and acidic residues" evidence="10">
    <location>
        <begin position="572"/>
        <end position="601"/>
    </location>
</feature>
<keyword evidence="4" id="KW-0677">Repeat</keyword>
<dbReference type="PANTHER" id="PTHR12609">
    <property type="entry name" value="MICROTUBULE ASSOCIATED PROTEIN XMAP215"/>
    <property type="match status" value="1"/>
</dbReference>
<dbReference type="GO" id="GO:0046785">
    <property type="term" value="P:microtubule polymerization"/>
    <property type="evidence" value="ECO:0007669"/>
    <property type="project" value="InterPro"/>
</dbReference>
<keyword evidence="2" id="KW-0963">Cytoplasm</keyword>
<dbReference type="InterPro" id="IPR045110">
    <property type="entry name" value="XMAP215"/>
</dbReference>
<evidence type="ECO:0000256" key="10">
    <source>
        <dbReference type="SAM" id="MobiDB-lite"/>
    </source>
</evidence>
<keyword evidence="7" id="KW-0131">Cell cycle</keyword>
<evidence type="ECO:0000256" key="3">
    <source>
        <dbReference type="ARBA" id="ARBA00022618"/>
    </source>
</evidence>
<keyword evidence="3" id="KW-0132">Cell division</keyword>
<evidence type="ECO:0000259" key="11">
    <source>
        <dbReference type="SMART" id="SM01349"/>
    </source>
</evidence>
<evidence type="ECO:0000256" key="9">
    <source>
        <dbReference type="PROSITE-ProRule" id="PRU00103"/>
    </source>
</evidence>
<dbReference type="GO" id="GO:0051010">
    <property type="term" value="F:microtubule plus-end binding"/>
    <property type="evidence" value="ECO:0007669"/>
    <property type="project" value="InterPro"/>
</dbReference>
<feature type="domain" description="TOG" evidence="11">
    <location>
        <begin position="5"/>
        <end position="246"/>
    </location>
</feature>
<evidence type="ECO:0000256" key="5">
    <source>
        <dbReference type="ARBA" id="ARBA00022776"/>
    </source>
</evidence>
<reference evidence="12" key="1">
    <citation type="submission" date="2021-09" db="EMBL/GenBank/DDBJ databases">
        <authorList>
            <consortium name="Pathogen Informatics"/>
        </authorList>
    </citation>
    <scope>NUCLEOTIDE SEQUENCE</scope>
</reference>
<sequence length="1487" mass="166645">MDDWSLLSEVNVLAKLPEQFNEWLESKKWTERRDALQALINEMAKTPRLDSKVDYFNITQSLRNVLAKDANINVCALAAKCITGLANGLRTKFAQFATLYIPVIFERFKEKKPTLRDPLIECIDTIALTVNLDMLVDDLSSCFDKPNPQIKLQACNFIYRVMKNHSQTSAPKKTIKVVTPILVKFTTDPDSEVREAACIGLGSIMRLTGDKVMNTFLGNLQEDKIKMKKICDSRDQATIEYNEEAKRKQESLHCGSASVPSAEATAGGSIVAGTELAMHETDPWDMLDPVDVLAKLPGNFMEGTDSKKWVERRDALQSLLALCTENPKLCPKANYGEFVALLKKILEKDANINVCALAARCLTAFATGLRKKFAQYATMVAPTIFEKFKEKKPVLRDPLIDCIDAVAASTTLEALAEDIQTALDKQNPHIKIQTNLFLYRVFKRHNPQTVPKKVLKSLAPIIVKLTGDSDPEVRDASYAALGAAMKAVGEKSCMVLLADIAEDKVKIAKIKDFCEKAVQEAGTDVVSIMVQSMHKSNLENGTGAGNANSNLASPLKPPAPGVGNSNVGGKAHSKEITKEDNTEEKPSKSSSKKELEAAKEPEESIKTKDEFLVINKDKGVRLKDERNLRVLKWNFDQPGFEHVEQLKTLLGNVTQASLLTLLFNKDFKQQLRGIGILQSLITDCPESLISNSDLLLKWISLRFFETNPTVLLKVLDLTQGIFTLLLQYNEPFSEQEMYSFVPYLLLKLGEAKDSVRTPVRTIIQLVTELVSPPKIFPLIIEGLKTKNSRQRTECLQVLEQLLDTTGMAATTTPAQSLKQIAACIDDRDNNVRNAAINAIVVAWKEEGDRVFQLIGKMNDKSKAMLDERIKRSGVVSKARGGPERVGTSTKRNANISVGIKGRGLRSDRSSSRIGRNTHRSSSISRDSSPVEEKENNRTFTMQRGDIADQVDDNDGTRKRFALNLDLLKLDDNNGAVEYPEIDINTLEMLEPIEPAIRKRKHVPQYSDRAESVSSLTSLESAAGDVDKVVHGVASMSQATATAAISQLQFLFGDPSNFRYVADRTDAVVQAIVTQSSIIRSRHLDDVSALDELNELVRTICHFLSSLIKETTTCSRISSEALKMLIQEFLYLLKDERMEQLKDIQSIFRSLNYLSIRICDNADPTACFLALCSMLTSALHDPRNKTIELINKCIYKQSELFLRDVPMNLDEIVKAIHIFMQEFRPRVDENKNIKNSMHSMELCIQRLVAGTKSSVIHHIGEIANPDSSEAVIYMRKCVRGLQNRSNQNSLASSAYGELPGQVLSSNYEESVRNLISKIIENPFGKGLRLLHTFLKMNPDARKILEEELKKHFRMRDFITLHLKKMDLEDRETPEVTDELYNVMESIRAHREALCNYRQTGWWTGSAVGAVVASTDENTKPVAVRRSFQRRVCCSFFSIVEYSIYFPYRQPLEGAPENELVTPIHTKPKLTVSDVEPLKQLLNMRRQQQ</sequence>
<dbReference type="GO" id="GO:0051301">
    <property type="term" value="P:cell division"/>
    <property type="evidence" value="ECO:0007669"/>
    <property type="project" value="UniProtKB-KW"/>
</dbReference>
<dbReference type="Proteomes" id="UP000746747">
    <property type="component" value="Unassembled WGS sequence"/>
</dbReference>
<feature type="domain" description="TOG" evidence="11">
    <location>
        <begin position="641"/>
        <end position="878"/>
    </location>
</feature>
<dbReference type="GO" id="GO:0061863">
    <property type="term" value="F:microtubule plus end polymerase"/>
    <property type="evidence" value="ECO:0007669"/>
    <property type="project" value="InterPro"/>
</dbReference>
<keyword evidence="6" id="KW-0206">Cytoskeleton</keyword>
<feature type="domain" description="TOG" evidence="11">
    <location>
        <begin position="285"/>
        <end position="523"/>
    </location>
</feature>
<dbReference type="GO" id="GO:0030951">
    <property type="term" value="P:establishment or maintenance of microtubule cytoskeleton polarity"/>
    <property type="evidence" value="ECO:0007669"/>
    <property type="project" value="InterPro"/>
</dbReference>
<evidence type="ECO:0000256" key="2">
    <source>
        <dbReference type="ARBA" id="ARBA00022490"/>
    </source>
</evidence>
<protein>
    <recommendedName>
        <fullName evidence="11">TOG domain-containing protein</fullName>
    </recommendedName>
</protein>
<feature type="compositionally biased region" description="Low complexity" evidence="10">
    <location>
        <begin position="911"/>
        <end position="927"/>
    </location>
</feature>
<dbReference type="PROSITE" id="PS50077">
    <property type="entry name" value="HEAT_REPEAT"/>
    <property type="match status" value="2"/>
</dbReference>
<dbReference type="Gene3D" id="1.25.10.10">
    <property type="entry name" value="Leucine-rich Repeat Variant"/>
    <property type="match status" value="3"/>
</dbReference>
<feature type="compositionally biased region" description="Polar residues" evidence="10">
    <location>
        <begin position="537"/>
        <end position="552"/>
    </location>
</feature>
<comment type="caution">
    <text evidence="12">The sequence shown here is derived from an EMBL/GenBank/DDBJ whole genome shotgun (WGS) entry which is preliminary data.</text>
</comment>
<dbReference type="GO" id="GO:0051231">
    <property type="term" value="P:spindle elongation"/>
    <property type="evidence" value="ECO:0007669"/>
    <property type="project" value="UniProtKB-ARBA"/>
</dbReference>
<organism evidence="12 13">
    <name type="scientific">Cercopithifilaria johnstoni</name>
    <dbReference type="NCBI Taxonomy" id="2874296"/>
    <lineage>
        <taxon>Eukaryota</taxon>
        <taxon>Metazoa</taxon>
        <taxon>Ecdysozoa</taxon>
        <taxon>Nematoda</taxon>
        <taxon>Chromadorea</taxon>
        <taxon>Rhabditida</taxon>
        <taxon>Spirurina</taxon>
        <taxon>Spiruromorpha</taxon>
        <taxon>Filarioidea</taxon>
        <taxon>Onchocercidae</taxon>
        <taxon>Cercopithifilaria</taxon>
    </lineage>
</organism>
<comment type="subcellular location">
    <subcellularLocation>
        <location evidence="1">Cytoplasm</location>
        <location evidence="1">Cytoskeleton</location>
        <location evidence="1">Microtubule organizing center</location>
        <location evidence="1">Centrosome</location>
    </subcellularLocation>
</comment>
<keyword evidence="13" id="KW-1185">Reference proteome</keyword>
<dbReference type="Pfam" id="PF21041">
    <property type="entry name" value="XMAP215_CLASP_TOG"/>
    <property type="match status" value="3"/>
</dbReference>
<dbReference type="InterPro" id="IPR011989">
    <property type="entry name" value="ARM-like"/>
</dbReference>
<dbReference type="SUPFAM" id="SSF48371">
    <property type="entry name" value="ARM repeat"/>
    <property type="match status" value="1"/>
</dbReference>
<feature type="region of interest" description="Disordered" evidence="10">
    <location>
        <begin position="874"/>
        <end position="942"/>
    </location>
</feature>
<proteinExistence type="inferred from homology"/>
<keyword evidence="5" id="KW-0498">Mitosis</keyword>
<dbReference type="InterPro" id="IPR048491">
    <property type="entry name" value="XMAP215_CLASP_TOG"/>
</dbReference>
<dbReference type="FunFam" id="1.25.10.10:FF:000050">
    <property type="entry name" value="Cytoskeleton-associated protein 5 isoform X1"/>
    <property type="match status" value="1"/>
</dbReference>